<evidence type="ECO:0000313" key="2">
    <source>
        <dbReference type="EMBL" id="KAJ0971339.1"/>
    </source>
</evidence>
<evidence type="ECO:0000313" key="3">
    <source>
        <dbReference type="Proteomes" id="UP001085076"/>
    </source>
</evidence>
<comment type="caution">
    <text evidence="2">The sequence shown here is derived from an EMBL/GenBank/DDBJ whole genome shotgun (WGS) entry which is preliminary data.</text>
</comment>
<keyword evidence="3" id="KW-1185">Reference proteome</keyword>
<dbReference type="AlphaFoldDB" id="A0A9D5CEC1"/>
<gene>
    <name evidence="2" type="ORF">J5N97_019298</name>
</gene>
<dbReference type="EMBL" id="JAGGNH010000005">
    <property type="protein sequence ID" value="KAJ0971339.1"/>
    <property type="molecule type" value="Genomic_DNA"/>
</dbReference>
<feature type="region of interest" description="Disordered" evidence="1">
    <location>
        <begin position="1"/>
        <end position="20"/>
    </location>
</feature>
<protein>
    <submittedName>
        <fullName evidence="2">Uncharacterized protein</fullName>
    </submittedName>
</protein>
<evidence type="ECO:0000256" key="1">
    <source>
        <dbReference type="SAM" id="MobiDB-lite"/>
    </source>
</evidence>
<proteinExistence type="predicted"/>
<reference evidence="2" key="1">
    <citation type="submission" date="2021-03" db="EMBL/GenBank/DDBJ databases">
        <authorList>
            <person name="Li Z."/>
            <person name="Yang C."/>
        </authorList>
    </citation>
    <scope>NUCLEOTIDE SEQUENCE</scope>
    <source>
        <strain evidence="2">Dzin_1.0</strain>
        <tissue evidence="2">Leaf</tissue>
    </source>
</reference>
<sequence>MESAEQTFSPSRDSSLSYSSEVPKTPFLRVELLLLLDFDTSWSSSWTFGVCINKPRGNCSLHCACLCLLGFLQDNYFVQVEN</sequence>
<name>A0A9D5CEC1_9LILI</name>
<feature type="compositionally biased region" description="Low complexity" evidence="1">
    <location>
        <begin position="9"/>
        <end position="20"/>
    </location>
</feature>
<dbReference type="Proteomes" id="UP001085076">
    <property type="component" value="Miscellaneous, Linkage group lg05"/>
</dbReference>
<accession>A0A9D5CEC1</accession>
<reference evidence="2" key="2">
    <citation type="journal article" date="2022" name="Hortic Res">
        <title>The genome of Dioscorea zingiberensis sheds light on the biosynthesis, origin and evolution of the medicinally important diosgenin saponins.</title>
        <authorList>
            <person name="Li Y."/>
            <person name="Tan C."/>
            <person name="Li Z."/>
            <person name="Guo J."/>
            <person name="Li S."/>
            <person name="Chen X."/>
            <person name="Wang C."/>
            <person name="Dai X."/>
            <person name="Yang H."/>
            <person name="Song W."/>
            <person name="Hou L."/>
            <person name="Xu J."/>
            <person name="Tong Z."/>
            <person name="Xu A."/>
            <person name="Yuan X."/>
            <person name="Wang W."/>
            <person name="Yang Q."/>
            <person name="Chen L."/>
            <person name="Sun Z."/>
            <person name="Wang K."/>
            <person name="Pan B."/>
            <person name="Chen J."/>
            <person name="Bao Y."/>
            <person name="Liu F."/>
            <person name="Qi X."/>
            <person name="Gang D.R."/>
            <person name="Wen J."/>
            <person name="Li J."/>
        </authorList>
    </citation>
    <scope>NUCLEOTIDE SEQUENCE</scope>
    <source>
        <strain evidence="2">Dzin_1.0</strain>
    </source>
</reference>
<organism evidence="2 3">
    <name type="scientific">Dioscorea zingiberensis</name>
    <dbReference type="NCBI Taxonomy" id="325984"/>
    <lineage>
        <taxon>Eukaryota</taxon>
        <taxon>Viridiplantae</taxon>
        <taxon>Streptophyta</taxon>
        <taxon>Embryophyta</taxon>
        <taxon>Tracheophyta</taxon>
        <taxon>Spermatophyta</taxon>
        <taxon>Magnoliopsida</taxon>
        <taxon>Liliopsida</taxon>
        <taxon>Dioscoreales</taxon>
        <taxon>Dioscoreaceae</taxon>
        <taxon>Dioscorea</taxon>
    </lineage>
</organism>